<protein>
    <submittedName>
        <fullName evidence="2">Uncharacterized protein</fullName>
    </submittedName>
</protein>
<comment type="caution">
    <text evidence="2">The sequence shown here is derived from an EMBL/GenBank/DDBJ whole genome shotgun (WGS) entry which is preliminary data.</text>
</comment>
<keyword evidence="1" id="KW-0812">Transmembrane</keyword>
<name>A0A315XPQ7_9EURY</name>
<evidence type="ECO:0000256" key="1">
    <source>
        <dbReference type="SAM" id="Phobius"/>
    </source>
</evidence>
<accession>A0A315XPQ7</accession>
<feature type="transmembrane region" description="Helical" evidence="1">
    <location>
        <begin position="52"/>
        <end position="77"/>
    </location>
</feature>
<dbReference type="EMBL" id="MZGS01000016">
    <property type="protein sequence ID" value="PWB87973.1"/>
    <property type="molecule type" value="Genomic_DNA"/>
</dbReference>
<dbReference type="Proteomes" id="UP000251717">
    <property type="component" value="Unassembled WGS sequence"/>
</dbReference>
<evidence type="ECO:0000313" key="3">
    <source>
        <dbReference type="Proteomes" id="UP000251717"/>
    </source>
</evidence>
<evidence type="ECO:0000313" key="2">
    <source>
        <dbReference type="EMBL" id="PWB87973.1"/>
    </source>
</evidence>
<feature type="transmembrane region" description="Helical" evidence="1">
    <location>
        <begin position="209"/>
        <end position="226"/>
    </location>
</feature>
<feature type="transmembrane region" description="Helical" evidence="1">
    <location>
        <begin position="105"/>
        <end position="124"/>
    </location>
</feature>
<sequence>MDIGEIISDAIVYPFNNIKALIIYMIIGIVCGLLGGASLMGVLLAAQGNNVLAAGGLGFIGILILIIGGLLISGYGLDIVKFGIERRDDAPGIDIVRQVLNAIKVFIVGFVYYIIPAIIGWLLSTLLGKGILTTIIIFIITVVFAFAEFMAICRLAKYDSLGEALAIGEAIGDVSKVGMLKVLATIIAVFIIALIIAIVIGVIMQYNNLIGGVLFGVFGVYLAFFYNRAVGLLYSQV</sequence>
<keyword evidence="1" id="KW-0472">Membrane</keyword>
<dbReference type="OrthoDB" id="78424at2157"/>
<dbReference type="RefSeq" id="WP_116591533.1">
    <property type="nucleotide sequence ID" value="NZ_MZGS01000016.1"/>
</dbReference>
<proteinExistence type="predicted"/>
<dbReference type="AlphaFoldDB" id="A0A315XPQ7"/>
<gene>
    <name evidence="2" type="ORF">MBBTH_05600</name>
</gene>
<feature type="transmembrane region" description="Helical" evidence="1">
    <location>
        <begin position="130"/>
        <end position="152"/>
    </location>
</feature>
<feature type="transmembrane region" description="Helical" evidence="1">
    <location>
        <begin position="182"/>
        <end position="203"/>
    </location>
</feature>
<keyword evidence="3" id="KW-1185">Reference proteome</keyword>
<dbReference type="InterPro" id="IPR025098">
    <property type="entry name" value="DUF4013"/>
</dbReference>
<reference evidence="2 3" key="1">
    <citation type="submission" date="2017-03" db="EMBL/GenBank/DDBJ databases">
        <title>Genome sequence of Methanobrevibacter thaueri.</title>
        <authorList>
            <person name="Poehlein A."/>
            <person name="Seedorf H."/>
            <person name="Daniel R."/>
        </authorList>
    </citation>
    <scope>NUCLEOTIDE SEQUENCE [LARGE SCALE GENOMIC DNA]</scope>
    <source>
        <strain evidence="2 3">DSM 11995</strain>
    </source>
</reference>
<dbReference type="Pfam" id="PF13197">
    <property type="entry name" value="DUF4013"/>
    <property type="match status" value="1"/>
</dbReference>
<feature type="transmembrane region" description="Helical" evidence="1">
    <location>
        <begin position="21"/>
        <end position="46"/>
    </location>
</feature>
<organism evidence="2 3">
    <name type="scientific">Methanobrevibacter thaueri</name>
    <dbReference type="NCBI Taxonomy" id="190975"/>
    <lineage>
        <taxon>Archaea</taxon>
        <taxon>Methanobacteriati</taxon>
        <taxon>Methanobacteriota</taxon>
        <taxon>Methanomada group</taxon>
        <taxon>Methanobacteria</taxon>
        <taxon>Methanobacteriales</taxon>
        <taxon>Methanobacteriaceae</taxon>
        <taxon>Methanobrevibacter</taxon>
    </lineage>
</organism>
<keyword evidence="1" id="KW-1133">Transmembrane helix</keyword>